<feature type="domain" description="SWIM-type" evidence="5">
    <location>
        <begin position="73"/>
        <end position="105"/>
    </location>
</feature>
<dbReference type="AlphaFoldDB" id="A0A6A5ABY3"/>
<evidence type="ECO:0000256" key="4">
    <source>
        <dbReference type="PROSITE-ProRule" id="PRU00325"/>
    </source>
</evidence>
<evidence type="ECO:0000259" key="5">
    <source>
        <dbReference type="PROSITE" id="PS50966"/>
    </source>
</evidence>
<dbReference type="Pfam" id="PF04434">
    <property type="entry name" value="SWIM"/>
    <property type="match status" value="1"/>
</dbReference>
<keyword evidence="2 4" id="KW-0863">Zinc-finger</keyword>
<keyword evidence="3" id="KW-0862">Zinc</keyword>
<organism evidence="6 7">
    <name type="scientific">Aphanomyces astaci</name>
    <name type="common">Crayfish plague agent</name>
    <dbReference type="NCBI Taxonomy" id="112090"/>
    <lineage>
        <taxon>Eukaryota</taxon>
        <taxon>Sar</taxon>
        <taxon>Stramenopiles</taxon>
        <taxon>Oomycota</taxon>
        <taxon>Saprolegniomycetes</taxon>
        <taxon>Saprolegniales</taxon>
        <taxon>Verrucalvaceae</taxon>
        <taxon>Aphanomyces</taxon>
    </lineage>
</organism>
<evidence type="ECO:0000256" key="2">
    <source>
        <dbReference type="ARBA" id="ARBA00022771"/>
    </source>
</evidence>
<comment type="caution">
    <text evidence="6">The sequence shown here is derived from an EMBL/GenBank/DDBJ whole genome shotgun (WGS) entry which is preliminary data.</text>
</comment>
<dbReference type="SMART" id="SM00575">
    <property type="entry name" value="ZnF_PMZ"/>
    <property type="match status" value="1"/>
</dbReference>
<sequence length="155" mass="17949">MSVCQRTYLYWFELQGRQTFVGKLVKELLKPRKPALLTRASAFKNMLNSTLRREVLDFGESCEVKRLSCNEYRTVNINKRTCSCKQWQEKQHPCVHGYAVILARRHDIAEYVHSVYRAATSVRISPIDVATCVSDRATSATPRFEYKEEAHCEQG</sequence>
<protein>
    <recommendedName>
        <fullName evidence="5">SWIM-type domain-containing protein</fullName>
    </recommendedName>
</protein>
<dbReference type="GO" id="GO:0008270">
    <property type="term" value="F:zinc ion binding"/>
    <property type="evidence" value="ECO:0007669"/>
    <property type="project" value="UniProtKB-KW"/>
</dbReference>
<gene>
    <name evidence="6" type="ORF">AaE_006946</name>
</gene>
<keyword evidence="1" id="KW-0479">Metal-binding</keyword>
<dbReference type="Proteomes" id="UP000469452">
    <property type="component" value="Unassembled WGS sequence"/>
</dbReference>
<dbReference type="InterPro" id="IPR007527">
    <property type="entry name" value="Znf_SWIM"/>
</dbReference>
<accession>A0A6A5ABY3</accession>
<evidence type="ECO:0000256" key="3">
    <source>
        <dbReference type="ARBA" id="ARBA00022833"/>
    </source>
</evidence>
<evidence type="ECO:0000313" key="7">
    <source>
        <dbReference type="Proteomes" id="UP000469452"/>
    </source>
</evidence>
<name>A0A6A5ABY3_APHAT</name>
<proteinExistence type="predicted"/>
<evidence type="ECO:0000256" key="1">
    <source>
        <dbReference type="ARBA" id="ARBA00022723"/>
    </source>
</evidence>
<dbReference type="InterPro" id="IPR006564">
    <property type="entry name" value="Znf_PMZ"/>
</dbReference>
<reference evidence="6 7" key="1">
    <citation type="submission" date="2019-06" db="EMBL/GenBank/DDBJ databases">
        <title>Genomics analysis of Aphanomyces spp. identifies a new class of oomycete effector associated with host adaptation.</title>
        <authorList>
            <person name="Gaulin E."/>
        </authorList>
    </citation>
    <scope>NUCLEOTIDE SEQUENCE [LARGE SCALE GENOMIC DNA]</scope>
    <source>
        <strain evidence="6 7">E</strain>
    </source>
</reference>
<dbReference type="PROSITE" id="PS50966">
    <property type="entry name" value="ZF_SWIM"/>
    <property type="match status" value="1"/>
</dbReference>
<evidence type="ECO:0000313" key="6">
    <source>
        <dbReference type="EMBL" id="KAF0749716.1"/>
    </source>
</evidence>
<dbReference type="EMBL" id="VJMI01012630">
    <property type="protein sequence ID" value="KAF0749716.1"/>
    <property type="molecule type" value="Genomic_DNA"/>
</dbReference>